<feature type="transmembrane region" description="Helical" evidence="1">
    <location>
        <begin position="124"/>
        <end position="144"/>
    </location>
</feature>
<dbReference type="OrthoDB" id="9781614at2"/>
<feature type="transmembrane region" description="Helical" evidence="1">
    <location>
        <begin position="33"/>
        <end position="59"/>
    </location>
</feature>
<dbReference type="AlphaFoldDB" id="A0A2T3PDA3"/>
<comment type="caution">
    <text evidence="2">The sequence shown here is derived from an EMBL/GenBank/DDBJ whole genome shotgun (WGS) entry which is preliminary data.</text>
</comment>
<feature type="transmembrane region" description="Helical" evidence="1">
    <location>
        <begin position="182"/>
        <end position="200"/>
    </location>
</feature>
<dbReference type="RefSeq" id="WP_084711835.1">
    <property type="nucleotide sequence ID" value="NZ_AP024852.1"/>
</dbReference>
<gene>
    <name evidence="2" type="ORF">C9I94_00525</name>
</gene>
<dbReference type="Pfam" id="PF07556">
    <property type="entry name" value="DUF1538"/>
    <property type="match status" value="1"/>
</dbReference>
<organism evidence="2 3">
    <name type="scientific">Photobacterium swingsii</name>
    <dbReference type="NCBI Taxonomy" id="680026"/>
    <lineage>
        <taxon>Bacteria</taxon>
        <taxon>Pseudomonadati</taxon>
        <taxon>Pseudomonadota</taxon>
        <taxon>Gammaproteobacteria</taxon>
        <taxon>Vibrionales</taxon>
        <taxon>Vibrionaceae</taxon>
        <taxon>Photobacterium</taxon>
    </lineage>
</organism>
<sequence length="234" mass="24425">MLSSLRDLLPIIVVIGFFQIIVLQQPLPQLGTIGFGLLLVVLGLTLFVIGLNMGLFPIGESMAQAFARKGSAAWLLFFAFCLGFGTTIAEPALTAVASEAAEVAAEGGMIASNESAMQDYASGLRLTVALSVGVAIVLGVLRILKGWPIHRMIIGGYSLVMVMTWFAPPSIIGIAYDSGGVTTSTITVPLVTALGVGLASSIKGRNPMVDGFGLIAFASLTPMIFVMAYGLWIA</sequence>
<accession>A0A2T3PDA3</accession>
<name>A0A2T3PDA3_9GAMM</name>
<dbReference type="EMBL" id="PYLZ01000001">
    <property type="protein sequence ID" value="PSW27188.1"/>
    <property type="molecule type" value="Genomic_DNA"/>
</dbReference>
<feature type="transmembrane region" description="Helical" evidence="1">
    <location>
        <begin position="156"/>
        <end position="176"/>
    </location>
</feature>
<evidence type="ECO:0000256" key="1">
    <source>
        <dbReference type="SAM" id="Phobius"/>
    </source>
</evidence>
<evidence type="ECO:0000313" key="3">
    <source>
        <dbReference type="Proteomes" id="UP000240481"/>
    </source>
</evidence>
<dbReference type="Proteomes" id="UP000240481">
    <property type="component" value="Unassembled WGS sequence"/>
</dbReference>
<keyword evidence="1" id="KW-1133">Transmembrane helix</keyword>
<dbReference type="STRING" id="680026.AB733_16180"/>
<evidence type="ECO:0000313" key="2">
    <source>
        <dbReference type="EMBL" id="PSW27188.1"/>
    </source>
</evidence>
<feature type="transmembrane region" description="Helical" evidence="1">
    <location>
        <begin position="7"/>
        <end position="27"/>
    </location>
</feature>
<dbReference type="InterPro" id="IPR011435">
    <property type="entry name" value="UmpAB"/>
</dbReference>
<feature type="transmembrane region" description="Helical" evidence="1">
    <location>
        <begin position="71"/>
        <end position="89"/>
    </location>
</feature>
<keyword evidence="1" id="KW-0472">Membrane</keyword>
<reference evidence="2 3" key="1">
    <citation type="submission" date="2018-01" db="EMBL/GenBank/DDBJ databases">
        <title>Whole genome sequencing of Histamine producing bacteria.</title>
        <authorList>
            <person name="Butler K."/>
        </authorList>
    </citation>
    <scope>NUCLEOTIDE SEQUENCE [LARGE SCALE GENOMIC DNA]</scope>
    <source>
        <strain evidence="2 3">DSM 24669</strain>
    </source>
</reference>
<proteinExistence type="predicted"/>
<feature type="transmembrane region" description="Helical" evidence="1">
    <location>
        <begin position="212"/>
        <end position="232"/>
    </location>
</feature>
<keyword evidence="1" id="KW-0812">Transmembrane</keyword>
<protein>
    <submittedName>
        <fullName evidence="2">DUF1538 domain-containing protein</fullName>
    </submittedName>
</protein>
<keyword evidence="3" id="KW-1185">Reference proteome</keyword>